<dbReference type="GO" id="GO:0003796">
    <property type="term" value="F:lysozyme activity"/>
    <property type="evidence" value="ECO:0007669"/>
    <property type="project" value="InterPro"/>
</dbReference>
<feature type="region of interest" description="Disordered" evidence="4">
    <location>
        <begin position="54"/>
        <end position="225"/>
    </location>
</feature>
<protein>
    <submittedName>
        <fullName evidence="5">Uncharacterized protein</fullName>
    </submittedName>
</protein>
<dbReference type="Proteomes" id="UP000559027">
    <property type="component" value="Unassembled WGS sequence"/>
</dbReference>
<dbReference type="InterPro" id="IPR033907">
    <property type="entry name" value="Endolysin_autolysin"/>
</dbReference>
<name>A0A8H5LKC0_9AGAR</name>
<dbReference type="EMBL" id="JAACJO010000003">
    <property type="protein sequence ID" value="KAF5360665.1"/>
    <property type="molecule type" value="Genomic_DNA"/>
</dbReference>
<dbReference type="CDD" id="cd00737">
    <property type="entry name" value="lyz_endolysin_autolysin"/>
    <property type="match status" value="1"/>
</dbReference>
<evidence type="ECO:0000256" key="4">
    <source>
        <dbReference type="SAM" id="MobiDB-lite"/>
    </source>
</evidence>
<feature type="compositionally biased region" description="Acidic residues" evidence="4">
    <location>
        <begin position="89"/>
        <end position="99"/>
    </location>
</feature>
<evidence type="ECO:0000313" key="6">
    <source>
        <dbReference type="Proteomes" id="UP000559027"/>
    </source>
</evidence>
<evidence type="ECO:0000256" key="3">
    <source>
        <dbReference type="ARBA" id="ARBA00023200"/>
    </source>
</evidence>
<keyword evidence="2" id="KW-0081">Bacteriolytic enzyme</keyword>
<sequence>MRTAFFKSFPSFNKDKPKLTPLLPPTLTLARIRAYHSCTQCFCNEPFLRGERQDDFGDDSFGGGDFGSSSDVGGDDFDSGDFTGRDDCSSGDDSGDTGLDDFNGGDSGFNDSGDSGFDDSGAAADDTGFDDSGVTSLDNPATVDDSENFDPTAVDMADPTTDTTDGTDVADGSDKTDDSVNTTGDDSTTADNPTATDPAAADHPTATDSATADDPTAADFATTDDATATDSVTADDATATASSSAGGASATGSSAASSTGSNSAPAAGACPPAINFTTVHLIKQFEGFVASPKPDPIGLLTVGFGHKCQKANCAEVPFSFPLSQDTAAQLLQTDATTFTNCVNQFVSPGVQLNDNQFGVLTLFAFDLGCGTLKSLTLLKRLVQYG</sequence>
<dbReference type="SUPFAM" id="SSF53955">
    <property type="entry name" value="Lysozyme-like"/>
    <property type="match status" value="1"/>
</dbReference>
<dbReference type="Gene3D" id="1.10.530.40">
    <property type="match status" value="1"/>
</dbReference>
<dbReference type="InterPro" id="IPR051018">
    <property type="entry name" value="Bacteriophage_GH24"/>
</dbReference>
<dbReference type="GO" id="GO:0016998">
    <property type="term" value="P:cell wall macromolecule catabolic process"/>
    <property type="evidence" value="ECO:0007669"/>
    <property type="project" value="InterPro"/>
</dbReference>
<dbReference type="Pfam" id="PF00959">
    <property type="entry name" value="Phage_lysozyme"/>
    <property type="match status" value="1"/>
</dbReference>
<dbReference type="GO" id="GO:0031640">
    <property type="term" value="P:killing of cells of another organism"/>
    <property type="evidence" value="ECO:0007669"/>
    <property type="project" value="UniProtKB-KW"/>
</dbReference>
<organism evidence="5 6">
    <name type="scientific">Leucocoprinus leucothites</name>
    <dbReference type="NCBI Taxonomy" id="201217"/>
    <lineage>
        <taxon>Eukaryota</taxon>
        <taxon>Fungi</taxon>
        <taxon>Dikarya</taxon>
        <taxon>Basidiomycota</taxon>
        <taxon>Agaricomycotina</taxon>
        <taxon>Agaricomycetes</taxon>
        <taxon>Agaricomycetidae</taxon>
        <taxon>Agaricales</taxon>
        <taxon>Agaricineae</taxon>
        <taxon>Agaricaceae</taxon>
        <taxon>Leucocoprinus</taxon>
    </lineage>
</organism>
<dbReference type="InterPro" id="IPR002196">
    <property type="entry name" value="Glyco_hydro_24"/>
</dbReference>
<comment type="caution">
    <text evidence="5">The sequence shown here is derived from an EMBL/GenBank/DDBJ whole genome shotgun (WGS) entry which is preliminary data.</text>
</comment>
<dbReference type="AlphaFoldDB" id="A0A8H5LKC0"/>
<gene>
    <name evidence="5" type="ORF">D9756_004456</name>
</gene>
<dbReference type="GO" id="GO:0009253">
    <property type="term" value="P:peptidoglycan catabolic process"/>
    <property type="evidence" value="ECO:0007669"/>
    <property type="project" value="InterPro"/>
</dbReference>
<feature type="compositionally biased region" description="Low complexity" evidence="4">
    <location>
        <begin position="150"/>
        <end position="170"/>
    </location>
</feature>
<proteinExistence type="predicted"/>
<evidence type="ECO:0000313" key="5">
    <source>
        <dbReference type="EMBL" id="KAF5360665.1"/>
    </source>
</evidence>
<feature type="compositionally biased region" description="Low complexity" evidence="4">
    <location>
        <begin position="100"/>
        <end position="133"/>
    </location>
</feature>
<dbReference type="PANTHER" id="PTHR38107">
    <property type="match status" value="1"/>
</dbReference>
<evidence type="ECO:0000256" key="1">
    <source>
        <dbReference type="ARBA" id="ARBA00022529"/>
    </source>
</evidence>
<keyword evidence="3" id="KW-1035">Host cytoplasm</keyword>
<keyword evidence="6" id="KW-1185">Reference proteome</keyword>
<dbReference type="InterPro" id="IPR023346">
    <property type="entry name" value="Lysozyme-like_dom_sf"/>
</dbReference>
<dbReference type="PANTHER" id="PTHR38107:SF3">
    <property type="entry name" value="LYSOZYME RRRD-RELATED"/>
    <property type="match status" value="1"/>
</dbReference>
<keyword evidence="1" id="KW-0929">Antimicrobial</keyword>
<accession>A0A8H5LKC0</accession>
<dbReference type="InterPro" id="IPR023347">
    <property type="entry name" value="Lysozyme_dom_sf"/>
</dbReference>
<evidence type="ECO:0000256" key="2">
    <source>
        <dbReference type="ARBA" id="ARBA00022638"/>
    </source>
</evidence>
<feature type="region of interest" description="Disordered" evidence="4">
    <location>
        <begin position="239"/>
        <end position="267"/>
    </location>
</feature>
<reference evidence="5 6" key="1">
    <citation type="journal article" date="2020" name="ISME J.">
        <title>Uncovering the hidden diversity of litter-decomposition mechanisms in mushroom-forming fungi.</title>
        <authorList>
            <person name="Floudas D."/>
            <person name="Bentzer J."/>
            <person name="Ahren D."/>
            <person name="Johansson T."/>
            <person name="Persson P."/>
            <person name="Tunlid A."/>
        </authorList>
    </citation>
    <scope>NUCLEOTIDE SEQUENCE [LARGE SCALE GENOMIC DNA]</scope>
    <source>
        <strain evidence="5 6">CBS 146.42</strain>
    </source>
</reference>
<feature type="compositionally biased region" description="Low complexity" evidence="4">
    <location>
        <begin position="185"/>
        <end position="225"/>
    </location>
</feature>
<dbReference type="OrthoDB" id="5358886at2759"/>
<dbReference type="GO" id="GO:0042742">
    <property type="term" value="P:defense response to bacterium"/>
    <property type="evidence" value="ECO:0007669"/>
    <property type="project" value="UniProtKB-KW"/>
</dbReference>